<dbReference type="EMBL" id="JANBUJ010001416">
    <property type="protein sequence ID" value="KAJ2767463.1"/>
    <property type="molecule type" value="Genomic_DNA"/>
</dbReference>
<name>A0ACC1JUA6_9FUNG</name>
<keyword evidence="2" id="KW-1185">Reference proteome</keyword>
<proteinExistence type="predicted"/>
<sequence length="179" mass="19662">MAQGAPADRLVVRNLRSEDEVRAAIPLEDAGYSEEERASGAAMLYRFREAGHLFLGAFDERGAIVGYIMSTQCAAPLVTHESMGTHDPEGATVCVHSVCVSPEWRRRGVALMLLRAYTRSIREYNCRLAAAGSGRKLTRLAMLSRANLLPLYERAGYTVLGPSSVVHGTESWYDCILDL</sequence>
<reference evidence="1" key="1">
    <citation type="submission" date="2022-07" db="EMBL/GenBank/DDBJ databases">
        <title>Phylogenomic reconstructions and comparative analyses of Kickxellomycotina fungi.</title>
        <authorList>
            <person name="Reynolds N.K."/>
            <person name="Stajich J.E."/>
            <person name="Barry K."/>
            <person name="Grigoriev I.V."/>
            <person name="Crous P."/>
            <person name="Smith M.E."/>
        </authorList>
    </citation>
    <scope>NUCLEOTIDE SEQUENCE</scope>
    <source>
        <strain evidence="1">CBS 109366</strain>
    </source>
</reference>
<protein>
    <submittedName>
        <fullName evidence="1">Uncharacterized protein</fullName>
    </submittedName>
</protein>
<accession>A0ACC1JUA6</accession>
<gene>
    <name evidence="1" type="ORF">IWQ57_003939</name>
</gene>
<dbReference type="Proteomes" id="UP001140234">
    <property type="component" value="Unassembled WGS sequence"/>
</dbReference>
<evidence type="ECO:0000313" key="1">
    <source>
        <dbReference type="EMBL" id="KAJ2767463.1"/>
    </source>
</evidence>
<organism evidence="1 2">
    <name type="scientific">Coemansia nantahalensis</name>
    <dbReference type="NCBI Taxonomy" id="2789366"/>
    <lineage>
        <taxon>Eukaryota</taxon>
        <taxon>Fungi</taxon>
        <taxon>Fungi incertae sedis</taxon>
        <taxon>Zoopagomycota</taxon>
        <taxon>Kickxellomycotina</taxon>
        <taxon>Kickxellomycetes</taxon>
        <taxon>Kickxellales</taxon>
        <taxon>Kickxellaceae</taxon>
        <taxon>Coemansia</taxon>
    </lineage>
</organism>
<evidence type="ECO:0000313" key="2">
    <source>
        <dbReference type="Proteomes" id="UP001140234"/>
    </source>
</evidence>
<comment type="caution">
    <text evidence="1">The sequence shown here is derived from an EMBL/GenBank/DDBJ whole genome shotgun (WGS) entry which is preliminary data.</text>
</comment>